<dbReference type="PROSITE" id="PS51318">
    <property type="entry name" value="TAT"/>
    <property type="match status" value="1"/>
</dbReference>
<evidence type="ECO:0000256" key="1">
    <source>
        <dbReference type="ARBA" id="ARBA00004196"/>
    </source>
</evidence>
<proteinExistence type="inferred from homology"/>
<comment type="similarity">
    <text evidence="2">Belongs to the bacterial solute-binding protein 1 family.</text>
</comment>
<dbReference type="InterPro" id="IPR006311">
    <property type="entry name" value="TAT_signal"/>
</dbReference>
<dbReference type="Gene3D" id="3.40.190.10">
    <property type="entry name" value="Periplasmic binding protein-like II"/>
    <property type="match status" value="1"/>
</dbReference>
<evidence type="ECO:0000256" key="4">
    <source>
        <dbReference type="ARBA" id="ARBA00022729"/>
    </source>
</evidence>
<evidence type="ECO:0000313" key="6">
    <source>
        <dbReference type="EMBL" id="XBV25536.1"/>
    </source>
</evidence>
<keyword evidence="3" id="KW-0813">Transport</keyword>
<dbReference type="InterPro" id="IPR006059">
    <property type="entry name" value="SBP"/>
</dbReference>
<dbReference type="Pfam" id="PF01547">
    <property type="entry name" value="SBP_bac_1"/>
    <property type="match status" value="1"/>
</dbReference>
<dbReference type="InterPro" id="IPR050490">
    <property type="entry name" value="Bact_solute-bd_prot1"/>
</dbReference>
<dbReference type="PANTHER" id="PTHR43649:SF31">
    <property type="entry name" value="SN-GLYCEROL-3-PHOSPHATE-BINDING PERIPLASMIC PROTEIN UGPB"/>
    <property type="match status" value="1"/>
</dbReference>
<dbReference type="RefSeq" id="WP_350278346.1">
    <property type="nucleotide sequence ID" value="NZ_CP158165.1"/>
</dbReference>
<gene>
    <name evidence="6" type="ORF">ABN611_03740</name>
</gene>
<keyword evidence="4 5" id="KW-0732">Signal</keyword>
<reference evidence="6" key="1">
    <citation type="submission" date="2024-06" db="EMBL/GenBank/DDBJ databases">
        <title>Kribbella sp. strain HUAS MG21 genome sequences.</title>
        <authorList>
            <person name="Mo P."/>
        </authorList>
    </citation>
    <scope>NUCLEOTIDE SEQUENCE</scope>
    <source>
        <strain evidence="6">HUAS MG21</strain>
    </source>
</reference>
<organism evidence="6">
    <name type="scientific">Kribbella sp. HUAS MG21</name>
    <dbReference type="NCBI Taxonomy" id="3160966"/>
    <lineage>
        <taxon>Bacteria</taxon>
        <taxon>Bacillati</taxon>
        <taxon>Actinomycetota</taxon>
        <taxon>Actinomycetes</taxon>
        <taxon>Propionibacteriales</taxon>
        <taxon>Kribbellaceae</taxon>
        <taxon>Kribbella</taxon>
    </lineage>
</organism>
<accession>A0AAU7TFE7</accession>
<dbReference type="EMBL" id="CP158165">
    <property type="protein sequence ID" value="XBV25536.1"/>
    <property type="molecule type" value="Genomic_DNA"/>
</dbReference>
<dbReference type="PROSITE" id="PS51257">
    <property type="entry name" value="PROKAR_LIPOPROTEIN"/>
    <property type="match status" value="1"/>
</dbReference>
<dbReference type="GO" id="GO:0030313">
    <property type="term" value="C:cell envelope"/>
    <property type="evidence" value="ECO:0007669"/>
    <property type="project" value="UniProtKB-SubCell"/>
</dbReference>
<feature type="signal peptide" evidence="5">
    <location>
        <begin position="1"/>
        <end position="16"/>
    </location>
</feature>
<feature type="chain" id="PRO_5043706077" evidence="5">
    <location>
        <begin position="17"/>
        <end position="481"/>
    </location>
</feature>
<dbReference type="AlphaFoldDB" id="A0AAU7TFE7"/>
<comment type="subcellular location">
    <subcellularLocation>
        <location evidence="1">Cell envelope</location>
    </subcellularLocation>
</comment>
<evidence type="ECO:0000256" key="2">
    <source>
        <dbReference type="ARBA" id="ARBA00008520"/>
    </source>
</evidence>
<sequence length="481" mass="51274">MTRLTRRSLLSASVLAAVGAATGCSSSTDNAGGATGGGTTGSLDWWDHFSSFKRLNDDWAKTQSPALKTNVAHTYYDASKATQAFQLAHQANKMPDVYSNVVGLPLPALVSGKWVHEMTIPADIQAKLPKDAFTEGITRLDGKLYGFPMFSFRQSSTLVWVNKDHWSKAGLDPGNVPKDYAAFKDALGKLKDAGIQPLTLAMGADGGRIRDQVDDLAQAAGFPGYQGLQFTTGEYAYHHDAYVTVIEFLKELNDAKLIMPGSNNFGVVDARTRYASGAVGTFIDGIWCAGGSKALAPPIVDKLASGQVLVPSAGMDPWCYRGRPAATYFVSADSKNPEAAGQLIASFMSDDYQKGMIEAMDQPPLNLDLVASSNAVDAYKQGVDFCKTNVFLMPQAIVKNPAIAKVDALRKPVTPHVGNIVQGYLGGSIKDLKAELKKLSDAATADRAQALQKAKAAGAKVAEGDYVFADWKPGQDYGAAK</sequence>
<dbReference type="PANTHER" id="PTHR43649">
    <property type="entry name" value="ARABINOSE-BINDING PROTEIN-RELATED"/>
    <property type="match status" value="1"/>
</dbReference>
<evidence type="ECO:0000256" key="5">
    <source>
        <dbReference type="SAM" id="SignalP"/>
    </source>
</evidence>
<protein>
    <submittedName>
        <fullName evidence="6">ABC transporter substrate-binding protein</fullName>
    </submittedName>
</protein>
<evidence type="ECO:0000256" key="3">
    <source>
        <dbReference type="ARBA" id="ARBA00022448"/>
    </source>
</evidence>
<dbReference type="SUPFAM" id="SSF53850">
    <property type="entry name" value="Periplasmic binding protein-like II"/>
    <property type="match status" value="1"/>
</dbReference>
<name>A0AAU7TFE7_9ACTN</name>